<keyword evidence="3" id="KW-1185">Reference proteome</keyword>
<reference evidence="2" key="1">
    <citation type="submission" date="2006-10" db="EMBL/GenBank/DDBJ databases">
        <authorList>
            <person name="Amadeo P."/>
            <person name="Zhao Q."/>
            <person name="Wortman J."/>
            <person name="Fraser-Liggett C."/>
            <person name="Carlton J."/>
        </authorList>
    </citation>
    <scope>NUCLEOTIDE SEQUENCE</scope>
    <source>
        <strain evidence="2">G3</strain>
    </source>
</reference>
<dbReference type="AlphaFoldDB" id="A2GUY0"/>
<dbReference type="SUPFAM" id="SSF82199">
    <property type="entry name" value="SET domain"/>
    <property type="match status" value="1"/>
</dbReference>
<dbReference type="InParanoid" id="A2GUY0"/>
<dbReference type="Gene3D" id="2.170.270.10">
    <property type="entry name" value="SET domain"/>
    <property type="match status" value="1"/>
</dbReference>
<gene>
    <name evidence="2" type="ORF">TVAG_296440</name>
</gene>
<feature type="compositionally biased region" description="Basic and acidic residues" evidence="1">
    <location>
        <begin position="389"/>
        <end position="403"/>
    </location>
</feature>
<proteinExistence type="predicted"/>
<dbReference type="GO" id="GO:0000226">
    <property type="term" value="P:microtubule cytoskeleton organization"/>
    <property type="evidence" value="ECO:0000318"/>
    <property type="project" value="GO_Central"/>
</dbReference>
<evidence type="ECO:0000256" key="1">
    <source>
        <dbReference type="SAM" id="MobiDB-lite"/>
    </source>
</evidence>
<feature type="region of interest" description="Disordered" evidence="1">
    <location>
        <begin position="348"/>
        <end position="410"/>
    </location>
</feature>
<dbReference type="GO" id="GO:0008017">
    <property type="term" value="F:microtubule binding"/>
    <property type="evidence" value="ECO:0000318"/>
    <property type="project" value="GO_Central"/>
</dbReference>
<dbReference type="GO" id="GO:0005881">
    <property type="term" value="C:cytoplasmic microtubule"/>
    <property type="evidence" value="ECO:0000318"/>
    <property type="project" value="GO_Central"/>
</dbReference>
<dbReference type="Gene3D" id="1.25.10.10">
    <property type="entry name" value="Leucine-rich Repeat Variant"/>
    <property type="match status" value="1"/>
</dbReference>
<dbReference type="SMR" id="A2GUY0"/>
<dbReference type="Proteomes" id="UP000001542">
    <property type="component" value="Unassembled WGS sequence"/>
</dbReference>
<accession>A2GUY0</accession>
<dbReference type="EMBL" id="DS120639">
    <property type="protein sequence ID" value="EAX79037.1"/>
    <property type="molecule type" value="Genomic_DNA"/>
</dbReference>
<feature type="compositionally biased region" description="Low complexity" evidence="1">
    <location>
        <begin position="368"/>
        <end position="378"/>
    </location>
</feature>
<organism evidence="2 3">
    <name type="scientific">Trichomonas vaginalis (strain ATCC PRA-98 / G3)</name>
    <dbReference type="NCBI Taxonomy" id="412133"/>
    <lineage>
        <taxon>Eukaryota</taxon>
        <taxon>Metamonada</taxon>
        <taxon>Parabasalia</taxon>
        <taxon>Trichomonadida</taxon>
        <taxon>Trichomonadidae</taxon>
        <taxon>Trichomonas</taxon>
    </lineage>
</organism>
<dbReference type="InterPro" id="IPR011989">
    <property type="entry name" value="ARM-like"/>
</dbReference>
<dbReference type="OrthoDB" id="10517327at2759"/>
<feature type="compositionally biased region" description="Basic residues" evidence="1">
    <location>
        <begin position="350"/>
        <end position="367"/>
    </location>
</feature>
<protein>
    <submittedName>
        <fullName evidence="2">Uncharacterized protein</fullName>
    </submittedName>
</protein>
<dbReference type="KEGG" id="tva:4736467"/>
<reference evidence="2" key="2">
    <citation type="journal article" date="2007" name="Science">
        <title>Draft genome sequence of the sexually transmitted pathogen Trichomonas vaginalis.</title>
        <authorList>
            <person name="Carlton J.M."/>
            <person name="Hirt R.P."/>
            <person name="Silva J.C."/>
            <person name="Delcher A.L."/>
            <person name="Schatz M."/>
            <person name="Zhao Q."/>
            <person name="Wortman J.R."/>
            <person name="Bidwell S.L."/>
            <person name="Alsmark U.C.M."/>
            <person name="Besteiro S."/>
            <person name="Sicheritz-Ponten T."/>
            <person name="Noel C.J."/>
            <person name="Dacks J.B."/>
            <person name="Foster P.G."/>
            <person name="Simillion C."/>
            <person name="Van de Peer Y."/>
            <person name="Miranda-Saavedra D."/>
            <person name="Barton G.J."/>
            <person name="Westrop G.D."/>
            <person name="Mueller S."/>
            <person name="Dessi D."/>
            <person name="Fiori P.L."/>
            <person name="Ren Q."/>
            <person name="Paulsen I."/>
            <person name="Zhang H."/>
            <person name="Bastida-Corcuera F.D."/>
            <person name="Simoes-Barbosa A."/>
            <person name="Brown M.T."/>
            <person name="Hayes R.D."/>
            <person name="Mukherjee M."/>
            <person name="Okumura C.Y."/>
            <person name="Schneider R."/>
            <person name="Smith A.J."/>
            <person name="Vanacova S."/>
            <person name="Villalvazo M."/>
            <person name="Haas B.J."/>
            <person name="Pertea M."/>
            <person name="Feldblyum T.V."/>
            <person name="Utterback T.R."/>
            <person name="Shu C.L."/>
            <person name="Osoegawa K."/>
            <person name="de Jong P.J."/>
            <person name="Hrdy I."/>
            <person name="Horvathova L."/>
            <person name="Zubacova Z."/>
            <person name="Dolezal P."/>
            <person name="Malik S.B."/>
            <person name="Logsdon J.M. Jr."/>
            <person name="Henze K."/>
            <person name="Gupta A."/>
            <person name="Wang C.C."/>
            <person name="Dunne R.L."/>
            <person name="Upcroft J.A."/>
            <person name="Upcroft P."/>
            <person name="White O."/>
            <person name="Salzberg S.L."/>
            <person name="Tang P."/>
            <person name="Chiu C.-H."/>
            <person name="Lee Y.-S."/>
            <person name="Embley T.M."/>
            <person name="Coombs G.H."/>
            <person name="Mottram J.C."/>
            <person name="Tachezy J."/>
            <person name="Fraser-Liggett C.M."/>
            <person name="Johnson P.J."/>
        </authorList>
    </citation>
    <scope>NUCLEOTIDE SEQUENCE [LARGE SCALE GENOMIC DNA]</scope>
    <source>
        <strain evidence="2">G3</strain>
    </source>
</reference>
<evidence type="ECO:0000313" key="2">
    <source>
        <dbReference type="EMBL" id="EAX79037.1"/>
    </source>
</evidence>
<dbReference type="VEuPathDB" id="TrichDB:TVAG_296440"/>
<dbReference type="VEuPathDB" id="TrichDB:TVAGG3_0658410"/>
<name>A2GUY0_TRIV3</name>
<evidence type="ECO:0000313" key="3">
    <source>
        <dbReference type="Proteomes" id="UP000001542"/>
    </source>
</evidence>
<sequence length="410" mass="45337">MIRSKKSAQNNMTSAADIAKDTRSEFEKAGFDVPPVNIRNAAQASKEIEYLSEKIAQGVEWDEQVKAIKRGMGLVNGGALEFDEFSDKLSNLGPGLVAGCCNLRSALVKQSCLFIAQLVHNLRKKFAVFGEVIAPLSKQTTHGTLIIAESCKLAIFEIPKLTIMETMDEIAVNFLYKPFPKHKLYSIPGLEISDSIRQNVMTEPLPKLPSMPSAANLGFTSHHTVCAMENIDDGAFICQIPGLLCHQDEIRAEEGIPRTCITIQGTPVAIDISQTTSKYALYIRRSFHFNCVVKLQIVNGNVCAMLYAARSRGPITDERSSSSGPAIMKGTELFLPFDSDLPYPIEKKAWKIKKTKPPTKTRPKPKQKQNNNTNNNQTKPPPTKNVAKGSERSQKNKNSHDQTNKNFAKC</sequence>
<dbReference type="STRING" id="5722.A2GUY0"/>
<dbReference type="InterPro" id="IPR046341">
    <property type="entry name" value="SET_dom_sf"/>
</dbReference>